<name>A0A915DRW3_9BILA</name>
<reference evidence="2" key="1">
    <citation type="submission" date="2022-11" db="UniProtKB">
        <authorList>
            <consortium name="WormBaseParasite"/>
        </authorList>
    </citation>
    <scope>IDENTIFICATION</scope>
</reference>
<sequence length="116" mass="13540">MARTSFEKKICELEDSLNTPVVAKKLTVTTDLLVQILHFLDPVEHKLLLPVSRRMCELLTKPIVCRQEEHIGNGYQNLVEVLRNVRQEGWKNALHFKLDVEERSINKYGPLTIFWL</sequence>
<evidence type="ECO:0000313" key="2">
    <source>
        <dbReference type="WBParaSite" id="jg22220"/>
    </source>
</evidence>
<organism evidence="1 2">
    <name type="scientific">Ditylenchus dipsaci</name>
    <dbReference type="NCBI Taxonomy" id="166011"/>
    <lineage>
        <taxon>Eukaryota</taxon>
        <taxon>Metazoa</taxon>
        <taxon>Ecdysozoa</taxon>
        <taxon>Nematoda</taxon>
        <taxon>Chromadorea</taxon>
        <taxon>Rhabditida</taxon>
        <taxon>Tylenchina</taxon>
        <taxon>Tylenchomorpha</taxon>
        <taxon>Sphaerularioidea</taxon>
        <taxon>Anguinidae</taxon>
        <taxon>Anguininae</taxon>
        <taxon>Ditylenchus</taxon>
    </lineage>
</organism>
<keyword evidence="1" id="KW-1185">Reference proteome</keyword>
<dbReference type="WBParaSite" id="jg22220">
    <property type="protein sequence ID" value="jg22220"/>
    <property type="gene ID" value="jg22220"/>
</dbReference>
<dbReference type="Proteomes" id="UP000887574">
    <property type="component" value="Unplaced"/>
</dbReference>
<accession>A0A915DRW3</accession>
<evidence type="ECO:0000313" key="1">
    <source>
        <dbReference type="Proteomes" id="UP000887574"/>
    </source>
</evidence>
<proteinExistence type="predicted"/>
<protein>
    <submittedName>
        <fullName evidence="2">F-box domain-containing protein</fullName>
    </submittedName>
</protein>
<dbReference type="AlphaFoldDB" id="A0A915DRW3"/>